<reference evidence="1" key="1">
    <citation type="submission" date="2020-07" db="EMBL/GenBank/DDBJ databases">
        <title>Huge and variable diversity of episymbiotic CPR bacteria and DPANN archaea in groundwater ecosystems.</title>
        <authorList>
            <person name="He C.Y."/>
            <person name="Keren R."/>
            <person name="Whittaker M."/>
            <person name="Farag I.F."/>
            <person name="Doudna J."/>
            <person name="Cate J.H.D."/>
            <person name="Banfield J.F."/>
        </authorList>
    </citation>
    <scope>NUCLEOTIDE SEQUENCE</scope>
    <source>
        <strain evidence="1">NC_groundwater_1860_Pr3_B-0.1um_51_7</strain>
    </source>
</reference>
<dbReference type="Proteomes" id="UP000808761">
    <property type="component" value="Unassembled WGS sequence"/>
</dbReference>
<gene>
    <name evidence="1" type="ORF">HZB08_02485</name>
</gene>
<protein>
    <submittedName>
        <fullName evidence="1">Uncharacterized protein</fullName>
    </submittedName>
</protein>
<evidence type="ECO:0000313" key="2">
    <source>
        <dbReference type="Proteomes" id="UP000808761"/>
    </source>
</evidence>
<accession>A0A9D6UMD2</accession>
<comment type="caution">
    <text evidence="1">The sequence shown here is derived from an EMBL/GenBank/DDBJ whole genome shotgun (WGS) entry which is preliminary data.</text>
</comment>
<sequence length="369" mass="40744">MLLVLPSLACASSSIDYENNPKLEEIYRVKIWNLPGGTVEVSPDRGKTWELVGKVVHPAGKTDPKGYPASKWVEGGRVAATAVNAIHIKVSTDAAGENRKVFSLLPEEFIKGNYKSYLDSVSSIYTDIPAGRGIFGGDYAPFVGNPVMLADAAKGINPLPKDYTPELGDKLYIMVERPLNYPQAIIFENSFGGKIIIRYFSGEEKVIGQVLRPVAGVGRFEGTKHASAGRIRANHTGVIDISTSSFGKIGGFQIVPARHGSNLEIVRELSQWMVIGPPPAVDSLEGKAPFFKYFIRPSWGADDLKGDNWEEKLLNRFLVEVKFKGENKWRPMPVYEFNEYYLTGDLPSWADGILSGVSYIRILFPVEEL</sequence>
<evidence type="ECO:0000313" key="1">
    <source>
        <dbReference type="EMBL" id="MBI5078869.1"/>
    </source>
</evidence>
<organism evidence="1 2">
    <name type="scientific">Candidatus Saganbacteria bacterium</name>
    <dbReference type="NCBI Taxonomy" id="2575572"/>
    <lineage>
        <taxon>Bacteria</taxon>
        <taxon>Bacillati</taxon>
        <taxon>Saganbacteria</taxon>
    </lineage>
</organism>
<proteinExistence type="predicted"/>
<dbReference type="AlphaFoldDB" id="A0A9D6UMD2"/>
<dbReference type="EMBL" id="JACRKR010000123">
    <property type="protein sequence ID" value="MBI5078869.1"/>
    <property type="molecule type" value="Genomic_DNA"/>
</dbReference>
<name>A0A9D6UMD2_UNCSA</name>